<dbReference type="GO" id="GO:0009055">
    <property type="term" value="F:electron transfer activity"/>
    <property type="evidence" value="ECO:0007669"/>
    <property type="project" value="UniProtKB-UniRule"/>
</dbReference>
<evidence type="ECO:0000256" key="5">
    <source>
        <dbReference type="ARBA" id="ARBA00048542"/>
    </source>
</evidence>
<dbReference type="InterPro" id="IPR023048">
    <property type="entry name" value="NADH:quinone_OxRdtase_FMN_depd"/>
</dbReference>
<dbReference type="GO" id="GO:0016652">
    <property type="term" value="F:oxidoreductase activity, acting on NAD(P)H as acceptor"/>
    <property type="evidence" value="ECO:0007669"/>
    <property type="project" value="UniProtKB-UniRule"/>
</dbReference>
<feature type="domain" description="Flavodoxin-like fold" evidence="7">
    <location>
        <begin position="4"/>
        <end position="190"/>
    </location>
</feature>
<comment type="similarity">
    <text evidence="6">Belongs to the azoreductase type 1 family.</text>
</comment>
<name>A0A0U1NLZ5_9RHOB</name>
<evidence type="ECO:0000256" key="4">
    <source>
        <dbReference type="ARBA" id="ARBA00023027"/>
    </source>
</evidence>
<organism evidence="8 9">
    <name type="scientific">Nereida ignava</name>
    <dbReference type="NCBI Taxonomy" id="282199"/>
    <lineage>
        <taxon>Bacteria</taxon>
        <taxon>Pseudomonadati</taxon>
        <taxon>Pseudomonadota</taxon>
        <taxon>Alphaproteobacteria</taxon>
        <taxon>Rhodobacterales</taxon>
        <taxon>Roseobacteraceae</taxon>
        <taxon>Nereida</taxon>
    </lineage>
</organism>
<dbReference type="EC" id="1.6.5.-" evidence="6"/>
<dbReference type="HAMAP" id="MF_01216">
    <property type="entry name" value="Azoreductase_type1"/>
    <property type="match status" value="1"/>
</dbReference>
<dbReference type="GO" id="GO:0010181">
    <property type="term" value="F:FMN binding"/>
    <property type="evidence" value="ECO:0007669"/>
    <property type="project" value="UniProtKB-UniRule"/>
</dbReference>
<keyword evidence="2 6" id="KW-0288">FMN</keyword>
<dbReference type="Pfam" id="PF02525">
    <property type="entry name" value="Flavodoxin_2"/>
    <property type="match status" value="1"/>
</dbReference>
<evidence type="ECO:0000256" key="6">
    <source>
        <dbReference type="HAMAP-Rule" id="MF_01216"/>
    </source>
</evidence>
<dbReference type="EC" id="1.7.1.17" evidence="6"/>
<dbReference type="InterPro" id="IPR050104">
    <property type="entry name" value="FMN-dep_NADH:Q_OxRdtase_AzoR1"/>
</dbReference>
<evidence type="ECO:0000256" key="3">
    <source>
        <dbReference type="ARBA" id="ARBA00023002"/>
    </source>
</evidence>
<comment type="cofactor">
    <cofactor evidence="6">
        <name>FMN</name>
        <dbReference type="ChEBI" id="CHEBI:58210"/>
    </cofactor>
    <text evidence="6">Binds 1 FMN per subunit.</text>
</comment>
<protein>
    <recommendedName>
        <fullName evidence="6">FMN dependent NADH:quinone oxidoreductase</fullName>
        <ecNumber evidence="6">1.6.5.-</ecNumber>
    </recommendedName>
    <alternativeName>
        <fullName evidence="6">Azo-dye reductase</fullName>
    </alternativeName>
    <alternativeName>
        <fullName evidence="6">FMN-dependent NADH-azo compound oxidoreductase</fullName>
    </alternativeName>
    <alternativeName>
        <fullName evidence="6">FMN-dependent NADH-azoreductase</fullName>
        <ecNumber evidence="6">1.7.1.17</ecNumber>
    </alternativeName>
</protein>
<evidence type="ECO:0000313" key="9">
    <source>
        <dbReference type="Proteomes" id="UP000048949"/>
    </source>
</evidence>
<comment type="catalytic activity">
    <reaction evidence="6">
        <text>2 a quinone + NADH + H(+) = 2 a 1,4-benzosemiquinone + NAD(+)</text>
        <dbReference type="Rhea" id="RHEA:65952"/>
        <dbReference type="ChEBI" id="CHEBI:15378"/>
        <dbReference type="ChEBI" id="CHEBI:57540"/>
        <dbReference type="ChEBI" id="CHEBI:57945"/>
        <dbReference type="ChEBI" id="CHEBI:132124"/>
        <dbReference type="ChEBI" id="CHEBI:134225"/>
    </reaction>
</comment>
<evidence type="ECO:0000259" key="7">
    <source>
        <dbReference type="Pfam" id="PF02525"/>
    </source>
</evidence>
<evidence type="ECO:0000313" key="8">
    <source>
        <dbReference type="EMBL" id="CRK75755.1"/>
    </source>
</evidence>
<feature type="binding site" evidence="6">
    <location>
        <begin position="136"/>
        <end position="139"/>
    </location>
    <ligand>
        <name>FMN</name>
        <dbReference type="ChEBI" id="CHEBI:58210"/>
    </ligand>
</feature>
<dbReference type="OrthoDB" id="9787136at2"/>
<dbReference type="GO" id="GO:0016655">
    <property type="term" value="F:oxidoreductase activity, acting on NAD(P)H, quinone or similar compound as acceptor"/>
    <property type="evidence" value="ECO:0007669"/>
    <property type="project" value="InterPro"/>
</dbReference>
<sequence length="192" mass="19891">MPSNILRLDTSSDTVSASSRMLVDAVVAKLGGTVATRDLVATPPALVDLGFVTGRGLPKADRSAEQAASLELSDTLLAELEAADAIVIGMPIYNFAPPAALKAWADQVAVPGRTFSYSADGPKGLLEGKKAYVVVTSGGTQVDSPIDFATPWLRFFLGFIGITDVTVIAADRLGADAEAKLAEAQEQIAALS</sequence>
<dbReference type="Gene3D" id="3.40.50.360">
    <property type="match status" value="1"/>
</dbReference>
<keyword evidence="4 6" id="KW-0520">NAD</keyword>
<dbReference type="InterPro" id="IPR029039">
    <property type="entry name" value="Flavoprotein-like_sf"/>
</dbReference>
<gene>
    <name evidence="6 8" type="primary">azoR</name>
    <name evidence="8" type="ORF">NIG5292_01809</name>
</gene>
<dbReference type="AlphaFoldDB" id="A0A0U1NLZ5"/>
<comment type="subunit">
    <text evidence="6">Homodimer.</text>
</comment>
<dbReference type="SUPFAM" id="SSF52218">
    <property type="entry name" value="Flavoproteins"/>
    <property type="match status" value="1"/>
</dbReference>
<reference evidence="8 9" key="1">
    <citation type="submission" date="2015-04" db="EMBL/GenBank/DDBJ databases">
        <authorList>
            <person name="Syromyatnikov M.Y."/>
            <person name="Popov V.N."/>
        </authorList>
    </citation>
    <scope>NUCLEOTIDE SEQUENCE [LARGE SCALE GENOMIC DNA]</scope>
    <source>
        <strain evidence="8 9">CECT 5292</strain>
    </source>
</reference>
<evidence type="ECO:0000256" key="1">
    <source>
        <dbReference type="ARBA" id="ARBA00022630"/>
    </source>
</evidence>
<accession>A0A0U1NLZ5</accession>
<dbReference type="STRING" id="282199.GCA_001049735_01808"/>
<dbReference type="Proteomes" id="UP000048949">
    <property type="component" value="Unassembled WGS sequence"/>
</dbReference>
<keyword evidence="9" id="KW-1185">Reference proteome</keyword>
<comment type="caution">
    <text evidence="6">Lacks conserved residue(s) required for the propagation of feature annotation.</text>
</comment>
<proteinExistence type="inferred from homology"/>
<keyword evidence="3 6" id="KW-0560">Oxidoreductase</keyword>
<dbReference type="EMBL" id="CVQV01000009">
    <property type="protein sequence ID" value="CRK75755.1"/>
    <property type="molecule type" value="Genomic_DNA"/>
</dbReference>
<dbReference type="PANTHER" id="PTHR43741:SF4">
    <property type="entry name" value="FMN-DEPENDENT NADH:QUINONE OXIDOREDUCTASE"/>
    <property type="match status" value="1"/>
</dbReference>
<keyword evidence="1 6" id="KW-0285">Flavoprotein</keyword>
<evidence type="ECO:0000256" key="2">
    <source>
        <dbReference type="ARBA" id="ARBA00022643"/>
    </source>
</evidence>
<comment type="function">
    <text evidence="6">Quinone reductase that provides resistance to thiol-specific stress caused by electrophilic quinones.</text>
</comment>
<dbReference type="InterPro" id="IPR003680">
    <property type="entry name" value="Flavodoxin_fold"/>
</dbReference>
<comment type="function">
    <text evidence="6">Also exhibits azoreductase activity. Catalyzes the reductive cleavage of the azo bond in aromatic azo compounds to the corresponding amines.</text>
</comment>
<dbReference type="PANTHER" id="PTHR43741">
    <property type="entry name" value="FMN-DEPENDENT NADH-AZOREDUCTASE 1"/>
    <property type="match status" value="1"/>
</dbReference>
<comment type="catalytic activity">
    <reaction evidence="5">
        <text>N,N-dimethyl-1,4-phenylenediamine + anthranilate + 2 NAD(+) = 2-(4-dimethylaminophenyl)diazenylbenzoate + 2 NADH + 2 H(+)</text>
        <dbReference type="Rhea" id="RHEA:55872"/>
        <dbReference type="ChEBI" id="CHEBI:15378"/>
        <dbReference type="ChEBI" id="CHEBI:15783"/>
        <dbReference type="ChEBI" id="CHEBI:16567"/>
        <dbReference type="ChEBI" id="CHEBI:57540"/>
        <dbReference type="ChEBI" id="CHEBI:57945"/>
        <dbReference type="ChEBI" id="CHEBI:71579"/>
        <dbReference type="EC" id="1.7.1.17"/>
    </reaction>
    <physiologicalReaction direction="right-to-left" evidence="5">
        <dbReference type="Rhea" id="RHEA:55874"/>
    </physiologicalReaction>
</comment>
<dbReference type="RefSeq" id="WP_048599178.1">
    <property type="nucleotide sequence ID" value="NZ_CVPC01000009.1"/>
</dbReference>
<feature type="binding site" evidence="6">
    <location>
        <position position="11"/>
    </location>
    <ligand>
        <name>FMN</name>
        <dbReference type="ChEBI" id="CHEBI:58210"/>
    </ligand>
</feature>